<reference evidence="2 3" key="1">
    <citation type="journal article" date="2020" name="Nature">
        <title>Six reference-quality genomes reveal evolution of bat adaptations.</title>
        <authorList>
            <person name="Jebb D."/>
            <person name="Huang Z."/>
            <person name="Pippel M."/>
            <person name="Hughes G.M."/>
            <person name="Lavrichenko K."/>
            <person name="Devanna P."/>
            <person name="Winkler S."/>
            <person name="Jermiin L.S."/>
            <person name="Skirmuntt E.C."/>
            <person name="Katzourakis A."/>
            <person name="Burkitt-Gray L."/>
            <person name="Ray D.A."/>
            <person name="Sullivan K.A.M."/>
            <person name="Roscito J.G."/>
            <person name="Kirilenko B.M."/>
            <person name="Davalos L.M."/>
            <person name="Corthals A.P."/>
            <person name="Power M.L."/>
            <person name="Jones G."/>
            <person name="Ransome R.D."/>
            <person name="Dechmann D.K.N."/>
            <person name="Locatelli A.G."/>
            <person name="Puechmaille S.J."/>
            <person name="Fedrigo O."/>
            <person name="Jarvis E.D."/>
            <person name="Hiller M."/>
            <person name="Vernes S.C."/>
            <person name="Myers E.W."/>
            <person name="Teeling E.C."/>
        </authorList>
    </citation>
    <scope>NUCLEOTIDE SEQUENCE [LARGE SCALE GENOMIC DNA]</scope>
    <source>
        <strain evidence="2">MPipKuh1</strain>
        <tissue evidence="2">Flight muscle</tissue>
    </source>
</reference>
<dbReference type="EMBL" id="JACAGB010000027">
    <property type="protein sequence ID" value="KAF6301327.1"/>
    <property type="molecule type" value="Genomic_DNA"/>
</dbReference>
<name>A0A7J7TLT0_PIPKU</name>
<evidence type="ECO:0000256" key="1">
    <source>
        <dbReference type="SAM" id="SignalP"/>
    </source>
</evidence>
<protein>
    <submittedName>
        <fullName evidence="2">Uncharacterized protein</fullName>
    </submittedName>
</protein>
<gene>
    <name evidence="2" type="ORF">mPipKuh1_009334</name>
</gene>
<comment type="caution">
    <text evidence="2">The sequence shown here is derived from an EMBL/GenBank/DDBJ whole genome shotgun (WGS) entry which is preliminary data.</text>
</comment>
<sequence length="127" mass="14348">MLPRHHLFLFLPSSQVSTAAVQQLLSLMMGGLSLCTRSQRELPAARRKPRLIHREARPQRVCLLLVSLRPWPSLRPSLSECEGPCSISSLGSLSVKVVISSQSTKEERYVNRKTLNFEDLLDDIYTC</sequence>
<accession>A0A7J7TLT0</accession>
<dbReference type="AlphaFoldDB" id="A0A7J7TLT0"/>
<dbReference type="Proteomes" id="UP000558488">
    <property type="component" value="Unassembled WGS sequence"/>
</dbReference>
<evidence type="ECO:0000313" key="3">
    <source>
        <dbReference type="Proteomes" id="UP000558488"/>
    </source>
</evidence>
<keyword evidence="3" id="KW-1185">Reference proteome</keyword>
<feature type="chain" id="PRO_5029811610" evidence="1">
    <location>
        <begin position="20"/>
        <end position="127"/>
    </location>
</feature>
<organism evidence="2 3">
    <name type="scientific">Pipistrellus kuhlii</name>
    <name type="common">Kuhl's pipistrelle</name>
    <dbReference type="NCBI Taxonomy" id="59472"/>
    <lineage>
        <taxon>Eukaryota</taxon>
        <taxon>Metazoa</taxon>
        <taxon>Chordata</taxon>
        <taxon>Craniata</taxon>
        <taxon>Vertebrata</taxon>
        <taxon>Euteleostomi</taxon>
        <taxon>Mammalia</taxon>
        <taxon>Eutheria</taxon>
        <taxon>Laurasiatheria</taxon>
        <taxon>Chiroptera</taxon>
        <taxon>Yangochiroptera</taxon>
        <taxon>Vespertilionidae</taxon>
        <taxon>Pipistrellus</taxon>
    </lineage>
</organism>
<evidence type="ECO:0000313" key="2">
    <source>
        <dbReference type="EMBL" id="KAF6301327.1"/>
    </source>
</evidence>
<feature type="signal peptide" evidence="1">
    <location>
        <begin position="1"/>
        <end position="19"/>
    </location>
</feature>
<proteinExistence type="predicted"/>
<keyword evidence="1" id="KW-0732">Signal</keyword>